<dbReference type="EMBL" id="JAUJYO010000016">
    <property type="protein sequence ID" value="KAK1294582.1"/>
    <property type="molecule type" value="Genomic_DNA"/>
</dbReference>
<dbReference type="Proteomes" id="UP001180020">
    <property type="component" value="Unassembled WGS sequence"/>
</dbReference>
<gene>
    <name evidence="1" type="ORF">QJS10_CPA16g00859</name>
</gene>
<sequence>MGATTKPEEPAVGIPYAYPAQVYYAGKNPYQAGMIPPDAIFEDPKGVPLRQTFFRDSPAPFCCVYLRSHQHQIKTKSGSRCRLHDAIHARSLLPLPFNGLLMA</sequence>
<proteinExistence type="predicted"/>
<evidence type="ECO:0000313" key="1">
    <source>
        <dbReference type="EMBL" id="KAK1294582.1"/>
    </source>
</evidence>
<organism evidence="1 2">
    <name type="scientific">Acorus calamus</name>
    <name type="common">Sweet flag</name>
    <dbReference type="NCBI Taxonomy" id="4465"/>
    <lineage>
        <taxon>Eukaryota</taxon>
        <taxon>Viridiplantae</taxon>
        <taxon>Streptophyta</taxon>
        <taxon>Embryophyta</taxon>
        <taxon>Tracheophyta</taxon>
        <taxon>Spermatophyta</taxon>
        <taxon>Magnoliopsida</taxon>
        <taxon>Liliopsida</taxon>
        <taxon>Acoraceae</taxon>
        <taxon>Acorus</taxon>
    </lineage>
</organism>
<reference evidence="1" key="1">
    <citation type="journal article" date="2023" name="Nat. Commun.">
        <title>Diploid and tetraploid genomes of Acorus and the evolution of monocots.</title>
        <authorList>
            <person name="Ma L."/>
            <person name="Liu K.W."/>
            <person name="Li Z."/>
            <person name="Hsiao Y.Y."/>
            <person name="Qi Y."/>
            <person name="Fu T."/>
            <person name="Tang G.D."/>
            <person name="Zhang D."/>
            <person name="Sun W.H."/>
            <person name="Liu D.K."/>
            <person name="Li Y."/>
            <person name="Chen G.Z."/>
            <person name="Liu X.D."/>
            <person name="Liao X.Y."/>
            <person name="Jiang Y.T."/>
            <person name="Yu X."/>
            <person name="Hao Y."/>
            <person name="Huang J."/>
            <person name="Zhao X.W."/>
            <person name="Ke S."/>
            <person name="Chen Y.Y."/>
            <person name="Wu W.L."/>
            <person name="Hsu J.L."/>
            <person name="Lin Y.F."/>
            <person name="Huang M.D."/>
            <person name="Li C.Y."/>
            <person name="Huang L."/>
            <person name="Wang Z.W."/>
            <person name="Zhao X."/>
            <person name="Zhong W.Y."/>
            <person name="Peng D.H."/>
            <person name="Ahmad S."/>
            <person name="Lan S."/>
            <person name="Zhang J.S."/>
            <person name="Tsai W.C."/>
            <person name="Van de Peer Y."/>
            <person name="Liu Z.J."/>
        </authorList>
    </citation>
    <scope>NUCLEOTIDE SEQUENCE</scope>
    <source>
        <strain evidence="1">CP</strain>
    </source>
</reference>
<reference evidence="1" key="2">
    <citation type="submission" date="2023-06" db="EMBL/GenBank/DDBJ databases">
        <authorList>
            <person name="Ma L."/>
            <person name="Liu K.-W."/>
            <person name="Li Z."/>
            <person name="Hsiao Y.-Y."/>
            <person name="Qi Y."/>
            <person name="Fu T."/>
            <person name="Tang G."/>
            <person name="Zhang D."/>
            <person name="Sun W.-H."/>
            <person name="Liu D.-K."/>
            <person name="Li Y."/>
            <person name="Chen G.-Z."/>
            <person name="Liu X.-D."/>
            <person name="Liao X.-Y."/>
            <person name="Jiang Y.-T."/>
            <person name="Yu X."/>
            <person name="Hao Y."/>
            <person name="Huang J."/>
            <person name="Zhao X.-W."/>
            <person name="Ke S."/>
            <person name="Chen Y.-Y."/>
            <person name="Wu W.-L."/>
            <person name="Hsu J.-L."/>
            <person name="Lin Y.-F."/>
            <person name="Huang M.-D."/>
            <person name="Li C.-Y."/>
            <person name="Huang L."/>
            <person name="Wang Z.-W."/>
            <person name="Zhao X."/>
            <person name="Zhong W.-Y."/>
            <person name="Peng D.-H."/>
            <person name="Ahmad S."/>
            <person name="Lan S."/>
            <person name="Zhang J.-S."/>
            <person name="Tsai W.-C."/>
            <person name="Van De Peer Y."/>
            <person name="Liu Z.-J."/>
        </authorList>
    </citation>
    <scope>NUCLEOTIDE SEQUENCE</scope>
    <source>
        <strain evidence="1">CP</strain>
        <tissue evidence="1">Leaves</tissue>
    </source>
</reference>
<dbReference type="AlphaFoldDB" id="A0AAV9D0L6"/>
<evidence type="ECO:0000313" key="2">
    <source>
        <dbReference type="Proteomes" id="UP001180020"/>
    </source>
</evidence>
<keyword evidence="2" id="KW-1185">Reference proteome</keyword>
<protein>
    <submittedName>
        <fullName evidence="1">Uncharacterized protein</fullName>
    </submittedName>
</protein>
<accession>A0AAV9D0L6</accession>
<name>A0AAV9D0L6_ACOCL</name>
<comment type="caution">
    <text evidence="1">The sequence shown here is derived from an EMBL/GenBank/DDBJ whole genome shotgun (WGS) entry which is preliminary data.</text>
</comment>